<dbReference type="GO" id="GO:0016887">
    <property type="term" value="F:ATP hydrolysis activity"/>
    <property type="evidence" value="ECO:0007669"/>
    <property type="project" value="InterPro"/>
</dbReference>
<dbReference type="EMBL" id="UINC01201628">
    <property type="protein sequence ID" value="SVE21056.1"/>
    <property type="molecule type" value="Genomic_DNA"/>
</dbReference>
<evidence type="ECO:0000256" key="1">
    <source>
        <dbReference type="ARBA" id="ARBA00004370"/>
    </source>
</evidence>
<comment type="similarity">
    <text evidence="2">Belongs to the cation transport ATPase (P-type) (TC 3.A.3) family. Type IB subfamily.</text>
</comment>
<dbReference type="PANTHER" id="PTHR48085">
    <property type="entry name" value="CADMIUM/ZINC-TRANSPORTING ATPASE HMA2-RELATED"/>
    <property type="match status" value="1"/>
</dbReference>
<evidence type="ECO:0000313" key="8">
    <source>
        <dbReference type="EMBL" id="SVE21056.1"/>
    </source>
</evidence>
<dbReference type="GO" id="GO:0022857">
    <property type="term" value="F:transmembrane transporter activity"/>
    <property type="evidence" value="ECO:0007669"/>
    <property type="project" value="TreeGrafter"/>
</dbReference>
<organism evidence="8">
    <name type="scientific">marine metagenome</name>
    <dbReference type="NCBI Taxonomy" id="408172"/>
    <lineage>
        <taxon>unclassified sequences</taxon>
        <taxon>metagenomes</taxon>
        <taxon>ecological metagenomes</taxon>
    </lineage>
</organism>
<keyword evidence="4 6" id="KW-1133">Transmembrane helix</keyword>
<dbReference type="SUPFAM" id="SSF81653">
    <property type="entry name" value="Calcium ATPase, transduction domain A"/>
    <property type="match status" value="1"/>
</dbReference>
<dbReference type="FunFam" id="2.70.150.10:FF:000002">
    <property type="entry name" value="Copper-transporting ATPase 1, putative"/>
    <property type="match status" value="1"/>
</dbReference>
<dbReference type="InterPro" id="IPR051014">
    <property type="entry name" value="Cation_Transport_ATPase_IB"/>
</dbReference>
<dbReference type="PANTHER" id="PTHR48085:SF5">
    <property type="entry name" value="CADMIUM_ZINC-TRANSPORTING ATPASE HMA4-RELATED"/>
    <property type="match status" value="1"/>
</dbReference>
<dbReference type="InterPro" id="IPR023298">
    <property type="entry name" value="ATPase_P-typ_TM_dom_sf"/>
</dbReference>
<feature type="domain" description="P-type ATPase A" evidence="7">
    <location>
        <begin position="115"/>
        <end position="202"/>
    </location>
</feature>
<dbReference type="InterPro" id="IPR008250">
    <property type="entry name" value="ATPase_P-typ_transduc_dom_A_sf"/>
</dbReference>
<dbReference type="GO" id="GO:0005524">
    <property type="term" value="F:ATP binding"/>
    <property type="evidence" value="ECO:0007669"/>
    <property type="project" value="InterPro"/>
</dbReference>
<reference evidence="8" key="1">
    <citation type="submission" date="2018-05" db="EMBL/GenBank/DDBJ databases">
        <authorList>
            <person name="Lanie J.A."/>
            <person name="Ng W.-L."/>
            <person name="Kazmierczak K.M."/>
            <person name="Andrzejewski T.M."/>
            <person name="Davidsen T.M."/>
            <person name="Wayne K.J."/>
            <person name="Tettelin H."/>
            <person name="Glass J.I."/>
            <person name="Rusch D."/>
            <person name="Podicherti R."/>
            <person name="Tsui H.-C.T."/>
            <person name="Winkler M.E."/>
        </authorList>
    </citation>
    <scope>NUCLEOTIDE SEQUENCE</scope>
</reference>
<evidence type="ECO:0000256" key="5">
    <source>
        <dbReference type="ARBA" id="ARBA00023136"/>
    </source>
</evidence>
<feature type="transmembrane region" description="Helical" evidence="6">
    <location>
        <begin position="218"/>
        <end position="241"/>
    </location>
</feature>
<accession>A0A383BLH9</accession>
<gene>
    <name evidence="8" type="ORF">METZ01_LOCUS473910</name>
</gene>
<evidence type="ECO:0000259" key="7">
    <source>
        <dbReference type="Pfam" id="PF00122"/>
    </source>
</evidence>
<dbReference type="NCBIfam" id="TIGR01494">
    <property type="entry name" value="ATPase_P-type"/>
    <property type="match status" value="1"/>
</dbReference>
<keyword evidence="3 6" id="KW-0812">Transmembrane</keyword>
<dbReference type="SUPFAM" id="SSF81665">
    <property type="entry name" value="Calcium ATPase, transmembrane domain M"/>
    <property type="match status" value="1"/>
</dbReference>
<dbReference type="AlphaFoldDB" id="A0A383BLH9"/>
<keyword evidence="5 6" id="KW-0472">Membrane</keyword>
<protein>
    <recommendedName>
        <fullName evidence="7">P-type ATPase A domain-containing protein</fullName>
    </recommendedName>
</protein>
<comment type="subcellular location">
    <subcellularLocation>
        <location evidence="1">Membrane</location>
    </subcellularLocation>
</comment>
<dbReference type="InterPro" id="IPR001757">
    <property type="entry name" value="P_typ_ATPase"/>
</dbReference>
<dbReference type="InterPro" id="IPR059000">
    <property type="entry name" value="ATPase_P-type_domA"/>
</dbReference>
<evidence type="ECO:0000256" key="6">
    <source>
        <dbReference type="SAM" id="Phobius"/>
    </source>
</evidence>
<evidence type="ECO:0000256" key="4">
    <source>
        <dbReference type="ARBA" id="ARBA00022989"/>
    </source>
</evidence>
<sequence>MAGLYFPSRSGWAALLSGRGLDMNVLMTLAAAGAYVTGQYAEAATVIVLFSLGESLEGFVLERSRESIRALMELSPLTAKLLSVCHDCEAHAGRLLPDGSSYYKYGPCPWCDSDIRIVNVDSLVIGDVIIVSEGERIPMDGVVTSGESSVNQAPITGESKLVYKSEDDNVYAGTVNGGGVLEVLVTSLAEDNTLSRMIHLVEEAKDQKPPIQRFLDKFATIYTPVVVGVALMIAVVPPLFFGAPF</sequence>
<evidence type="ECO:0000256" key="2">
    <source>
        <dbReference type="ARBA" id="ARBA00006024"/>
    </source>
</evidence>
<evidence type="ECO:0000256" key="3">
    <source>
        <dbReference type="ARBA" id="ARBA00022692"/>
    </source>
</evidence>
<dbReference type="Gene3D" id="2.70.150.10">
    <property type="entry name" value="Calcium-transporting ATPase, cytoplasmic transduction domain A"/>
    <property type="match status" value="1"/>
</dbReference>
<dbReference type="GO" id="GO:0016020">
    <property type="term" value="C:membrane"/>
    <property type="evidence" value="ECO:0007669"/>
    <property type="project" value="UniProtKB-SubCell"/>
</dbReference>
<proteinExistence type="inferred from homology"/>
<name>A0A383BLH9_9ZZZZ</name>
<dbReference type="Pfam" id="PF00122">
    <property type="entry name" value="E1-E2_ATPase"/>
    <property type="match status" value="1"/>
</dbReference>
<feature type="non-terminal residue" evidence="8">
    <location>
        <position position="245"/>
    </location>
</feature>